<dbReference type="EMBL" id="CM055100">
    <property type="protein sequence ID" value="KAJ7543855.1"/>
    <property type="molecule type" value="Genomic_DNA"/>
</dbReference>
<evidence type="ECO:0000313" key="1">
    <source>
        <dbReference type="EMBL" id="KAJ7543855.1"/>
    </source>
</evidence>
<organism evidence="1 2">
    <name type="scientific">Diphasiastrum complanatum</name>
    <name type="common">Issler's clubmoss</name>
    <name type="synonym">Lycopodium complanatum</name>
    <dbReference type="NCBI Taxonomy" id="34168"/>
    <lineage>
        <taxon>Eukaryota</taxon>
        <taxon>Viridiplantae</taxon>
        <taxon>Streptophyta</taxon>
        <taxon>Embryophyta</taxon>
        <taxon>Tracheophyta</taxon>
        <taxon>Lycopodiopsida</taxon>
        <taxon>Lycopodiales</taxon>
        <taxon>Lycopodiaceae</taxon>
        <taxon>Lycopodioideae</taxon>
        <taxon>Diphasiastrum</taxon>
    </lineage>
</organism>
<reference evidence="2" key="1">
    <citation type="journal article" date="2024" name="Proc. Natl. Acad. Sci. U.S.A.">
        <title>Extraordinary preservation of gene collinearity over three hundred million years revealed in homosporous lycophytes.</title>
        <authorList>
            <person name="Li C."/>
            <person name="Wickell D."/>
            <person name="Kuo L.Y."/>
            <person name="Chen X."/>
            <person name="Nie B."/>
            <person name="Liao X."/>
            <person name="Peng D."/>
            <person name="Ji J."/>
            <person name="Jenkins J."/>
            <person name="Williams M."/>
            <person name="Shu S."/>
            <person name="Plott C."/>
            <person name="Barry K."/>
            <person name="Rajasekar S."/>
            <person name="Grimwood J."/>
            <person name="Han X."/>
            <person name="Sun S."/>
            <person name="Hou Z."/>
            <person name="He W."/>
            <person name="Dai G."/>
            <person name="Sun C."/>
            <person name="Schmutz J."/>
            <person name="Leebens-Mack J.H."/>
            <person name="Li F.W."/>
            <person name="Wang L."/>
        </authorList>
    </citation>
    <scope>NUCLEOTIDE SEQUENCE [LARGE SCALE GENOMIC DNA]</scope>
    <source>
        <strain evidence="2">cv. PW_Plant_1</strain>
    </source>
</reference>
<gene>
    <name evidence="1" type="ORF">O6H91_09G055800</name>
</gene>
<keyword evidence="2" id="KW-1185">Reference proteome</keyword>
<dbReference type="Proteomes" id="UP001162992">
    <property type="component" value="Chromosome 9"/>
</dbReference>
<evidence type="ECO:0000313" key="2">
    <source>
        <dbReference type="Proteomes" id="UP001162992"/>
    </source>
</evidence>
<accession>A0ACC2CP95</accession>
<protein>
    <submittedName>
        <fullName evidence="1">Uncharacterized protein</fullName>
    </submittedName>
</protein>
<comment type="caution">
    <text evidence="1">The sequence shown here is derived from an EMBL/GenBank/DDBJ whole genome shotgun (WGS) entry which is preliminary data.</text>
</comment>
<name>A0ACC2CP95_DIPCM</name>
<sequence length="333" mass="36582">MSFAHQSWENRPGPTIGYKVAVHRPHYVGDGSNCRRQAQQQTPCYSLSSLNIAMHSPSDVSQQSKDAFTFRSQTTAGSIDKASVPRRKVNPHELCTQPQQIEDSKRCQAIGFGLSQSDSDGNATVAKSKEQRKSSLHVHFQIVPQKPNKHERRIADIEIANESPSSSSSSIGQGSDSSSCLTQKASEEQEVQSSLRSPLDHMNPLEDSLPIKRGLSRFFNGKSRSFTSLADVSSVNDLAKPENPYAKKRKWLHGRGRDNRIRIGHPPICHSLSGSSKKCLPSRDRGNQYLFSTGSGRDDTSEVSLAFAGLNGRQKRCAPPRSYSLSDLEGSGC</sequence>
<proteinExistence type="predicted"/>